<evidence type="ECO:0000259" key="12">
    <source>
        <dbReference type="PROSITE" id="PS52035"/>
    </source>
</evidence>
<dbReference type="CDD" id="cd11308">
    <property type="entry name" value="Peptidase_M14NE-CP-C_like"/>
    <property type="match status" value="2"/>
</dbReference>
<evidence type="ECO:0000256" key="7">
    <source>
        <dbReference type="ARBA" id="ARBA00022833"/>
    </source>
</evidence>
<dbReference type="PROSITE" id="PS00132">
    <property type="entry name" value="CARBOXYPEPT_ZN_1"/>
    <property type="match status" value="2"/>
</dbReference>
<reference evidence="13" key="2">
    <citation type="submission" date="2022-10" db="EMBL/GenBank/DDBJ databases">
        <authorList>
            <consortium name="ENA_rothamsted_submissions"/>
            <consortium name="culmorum"/>
            <person name="King R."/>
        </authorList>
    </citation>
    <scope>NUCLEOTIDE SEQUENCE</scope>
</reference>
<proteinExistence type="inferred from homology"/>
<gene>
    <name evidence="13" type="ORF">CHIRRI_LOCUS8588</name>
</gene>
<keyword evidence="7" id="KW-0862">Zinc</keyword>
<dbReference type="SUPFAM" id="SSF49464">
    <property type="entry name" value="Carboxypeptidase regulatory domain-like"/>
    <property type="match status" value="4"/>
</dbReference>
<evidence type="ECO:0000256" key="3">
    <source>
        <dbReference type="ARBA" id="ARBA00022645"/>
    </source>
</evidence>
<keyword evidence="5" id="KW-0479">Metal-binding</keyword>
<comment type="cofactor">
    <cofactor evidence="1">
        <name>Zn(2+)</name>
        <dbReference type="ChEBI" id="CHEBI:29105"/>
    </cofactor>
</comment>
<dbReference type="FunFam" id="3.40.630.10:FF:000020">
    <property type="entry name" value="Carboxypeptidase D"/>
    <property type="match status" value="2"/>
</dbReference>
<name>A0A9N9RXM0_9DIPT</name>
<dbReference type="InterPro" id="IPR000834">
    <property type="entry name" value="Peptidase_M14"/>
</dbReference>
<dbReference type="GO" id="GO:0006518">
    <property type="term" value="P:peptide metabolic process"/>
    <property type="evidence" value="ECO:0007669"/>
    <property type="project" value="TreeGrafter"/>
</dbReference>
<evidence type="ECO:0000256" key="6">
    <source>
        <dbReference type="ARBA" id="ARBA00022801"/>
    </source>
</evidence>
<dbReference type="SMART" id="SM00631">
    <property type="entry name" value="Zn_pept"/>
    <property type="match status" value="2"/>
</dbReference>
<keyword evidence="11" id="KW-0732">Signal</keyword>
<feature type="domain" description="Peptidase M14" evidence="12">
    <location>
        <begin position="39"/>
        <end position="339"/>
    </location>
</feature>
<dbReference type="PROSITE" id="PS52035">
    <property type="entry name" value="PEPTIDASE_M14"/>
    <property type="match status" value="2"/>
</dbReference>
<dbReference type="PROSITE" id="PS00133">
    <property type="entry name" value="CARBOXYPEPT_ZN_2"/>
    <property type="match status" value="2"/>
</dbReference>
<evidence type="ECO:0000313" key="14">
    <source>
        <dbReference type="Proteomes" id="UP001153620"/>
    </source>
</evidence>
<dbReference type="InterPro" id="IPR057246">
    <property type="entry name" value="CARBOXYPEPT_ZN_1"/>
</dbReference>
<protein>
    <recommendedName>
        <fullName evidence="12">Peptidase M14 domain-containing protein</fullName>
    </recommendedName>
</protein>
<dbReference type="GO" id="GO:0004181">
    <property type="term" value="F:metallocarboxypeptidase activity"/>
    <property type="evidence" value="ECO:0007669"/>
    <property type="project" value="InterPro"/>
</dbReference>
<dbReference type="PRINTS" id="PR00765">
    <property type="entry name" value="CRBOXYPTASEA"/>
</dbReference>
<dbReference type="GO" id="GO:0005615">
    <property type="term" value="C:extracellular space"/>
    <property type="evidence" value="ECO:0007669"/>
    <property type="project" value="TreeGrafter"/>
</dbReference>
<evidence type="ECO:0000256" key="2">
    <source>
        <dbReference type="ARBA" id="ARBA00005988"/>
    </source>
</evidence>
<dbReference type="FunFam" id="2.60.40.1120:FF:000016">
    <property type="entry name" value="carboxypeptidase D isoform X2"/>
    <property type="match status" value="1"/>
</dbReference>
<dbReference type="SUPFAM" id="SSF53187">
    <property type="entry name" value="Zn-dependent exopeptidases"/>
    <property type="match status" value="3"/>
</dbReference>
<reference evidence="13" key="1">
    <citation type="submission" date="2022-01" db="EMBL/GenBank/DDBJ databases">
        <authorList>
            <person name="King R."/>
        </authorList>
    </citation>
    <scope>NUCLEOTIDE SEQUENCE</scope>
</reference>
<evidence type="ECO:0000313" key="13">
    <source>
        <dbReference type="EMBL" id="CAG9805719.1"/>
    </source>
</evidence>
<keyword evidence="8" id="KW-0325">Glycoprotein</keyword>
<dbReference type="Pfam" id="PF00246">
    <property type="entry name" value="Peptidase_M14"/>
    <property type="match status" value="2"/>
</dbReference>
<organism evidence="13 14">
    <name type="scientific">Chironomus riparius</name>
    <dbReference type="NCBI Taxonomy" id="315576"/>
    <lineage>
        <taxon>Eukaryota</taxon>
        <taxon>Metazoa</taxon>
        <taxon>Ecdysozoa</taxon>
        <taxon>Arthropoda</taxon>
        <taxon>Hexapoda</taxon>
        <taxon>Insecta</taxon>
        <taxon>Pterygota</taxon>
        <taxon>Neoptera</taxon>
        <taxon>Endopterygota</taxon>
        <taxon>Diptera</taxon>
        <taxon>Nematocera</taxon>
        <taxon>Chironomoidea</taxon>
        <taxon>Chironomidae</taxon>
        <taxon>Chironominae</taxon>
        <taxon>Chironomus</taxon>
    </lineage>
</organism>
<keyword evidence="6" id="KW-0378">Hydrolase</keyword>
<evidence type="ECO:0000256" key="11">
    <source>
        <dbReference type="SAM" id="SignalP"/>
    </source>
</evidence>
<evidence type="ECO:0000256" key="9">
    <source>
        <dbReference type="PROSITE-ProRule" id="PRU01379"/>
    </source>
</evidence>
<feature type="domain" description="Peptidase M14" evidence="12">
    <location>
        <begin position="450"/>
        <end position="748"/>
    </location>
</feature>
<dbReference type="Proteomes" id="UP001153620">
    <property type="component" value="Chromosome 2"/>
</dbReference>
<sequence>MFEKVLYILLSYYCLSSFAFTIHSQSPKSEDESFLEIPHYHSNDELADYLLKLQKNYSKILDVRTIGKSLDGNDLIVARIYKDVQRPRSILVPMFKYVGGMHGDETVGRQLLIYLAEYLVKNYGVIPEVTDLVDTTDIYLMPSMNPDGFAKSREGSCESMQNYYGRYNGNGIDLNRDFPDRLDRMDNQLISKIYDTRRQPETLALIDWIKSNPFVLSANLHGGAVVASYPYDNTMSHHDCCEDSPTPDDSVFRYLARTYAKNHPVMKDGNDCNETFPNGITNGAYWYDLSGGMQDFNYVFSNCFEITLELSCCKFPSRRELPTEWQKNKRSLLEYLKLVHMGAKGVVKDINGYPIKGADIYVQGMEEKPIRTTDRGEYWRLLTPGTYNIRAIAFGFVPSHYVNVVIKEGESTAIVDFTLSPSEDNHLRIKRKTVRVGADEYGFIFKTEFKHHNHTEMENFLKEMHETYPKLTRLYSIGKSVENRDLWVFEISTNPGVHVPLNPEFKYIANMHGNEAVGRELLLLLIKYLCENYGPNKRITDLIDKTRIHIMPTMNPDGYEISKVGDEGGLVGRSNAHNVDLNRNFPDQYGANEYNKFQEPEVLAVMNWSLANHFVLSANLHGGALVANYPFDDSAKDFLSDPDPKTEMNPTEENDIFKYLASTYATAHRTMYQGNPCPSFIRESFPEGITNGADWYPVTGGMQDWSYLKGGTYELTLEVGCYKFPQEQELSKYWMDNREAMIKYIEQVHIGIKGFVQSSIGTSIKHAAISVNNIQHVTYTGDQGDYYRLLLPGKYNITVTAKGYEPQTSEIIVPESGNHSLVYSFYLMRNDPQHWSSAYDFRILENILHTKYHTNLEIETVFQELQRKNPLIAQVQDIENIQYYNSLKITDSIGETEETKIHILVLSSLFETSPLGREMAVNLARHIIEAYKTKEPLMIELLKNTVIHFVTVNTKFHNVYEQFLEKKNVCDPHLNEELGDKLLSAESDTVKNIFFKLFEKDEVSLALTFTAGDDSNVQVLKDREPVYAEFAALTQSHLGAQNQICSSNSMRLNENESLRKITNLLYHMFNLPLYTINLSCCKMPSESDIADVWREHIQGILKFINMGRTGVKGYVKDKYGNPLRNARVKVKGSEREYKVTKNLGFFHVVIPQGSSQLEVMCDNFTTRVISVNYGEDVVDLKEIVLESDTSGKSQKHYEVSGFVVNDKGTPIVAAEIGIKGNWRKQAYTNALGEFDMSDINEDNPTLTVNAQGYKKSEKLVAMNLVGTTKNVIFKLQENEDDMGLSNLLFIFFICITILFSVVCVTCCAINGCNYKCGCCGDGTKGRIMNNYKFSLLTRKKQKNELFADDVYGDDSEEEEELFNPMKSREPTIKQYRDNFSDNDDLSDDEDDLVVLPSRSMQIE</sequence>
<dbReference type="OrthoDB" id="10249045at2759"/>
<dbReference type="Gene3D" id="3.40.630.10">
    <property type="entry name" value="Zn peptidases"/>
    <property type="match status" value="3"/>
</dbReference>
<dbReference type="CDD" id="cd03858">
    <property type="entry name" value="M14_CP_N-E_like"/>
    <property type="match status" value="1"/>
</dbReference>
<dbReference type="GO" id="GO:0016485">
    <property type="term" value="P:protein processing"/>
    <property type="evidence" value="ECO:0007669"/>
    <property type="project" value="TreeGrafter"/>
</dbReference>
<feature type="active site" description="Proton donor/acceptor" evidence="9">
    <location>
        <position position="309"/>
    </location>
</feature>
<keyword evidence="10" id="KW-0812">Transmembrane</keyword>
<feature type="signal peptide" evidence="11">
    <location>
        <begin position="1"/>
        <end position="19"/>
    </location>
</feature>
<feature type="active site" description="Proton donor/acceptor" evidence="9">
    <location>
        <position position="718"/>
    </location>
</feature>
<keyword evidence="4" id="KW-0645">Protease</keyword>
<keyword evidence="14" id="KW-1185">Reference proteome</keyword>
<evidence type="ECO:0000256" key="10">
    <source>
        <dbReference type="SAM" id="Phobius"/>
    </source>
</evidence>
<keyword evidence="10" id="KW-1133">Transmembrane helix</keyword>
<accession>A0A9N9RXM0</accession>
<dbReference type="Gene3D" id="2.60.40.1120">
    <property type="entry name" value="Carboxypeptidase-like, regulatory domain"/>
    <property type="match status" value="4"/>
</dbReference>
<evidence type="ECO:0000256" key="8">
    <source>
        <dbReference type="ARBA" id="ARBA00023180"/>
    </source>
</evidence>
<feature type="chain" id="PRO_5040165888" description="Peptidase M14 domain-containing protein" evidence="11">
    <location>
        <begin position="20"/>
        <end position="1403"/>
    </location>
</feature>
<dbReference type="InterPro" id="IPR057247">
    <property type="entry name" value="CARBOXYPEPT_ZN_2"/>
</dbReference>
<dbReference type="GO" id="GO:0008270">
    <property type="term" value="F:zinc ion binding"/>
    <property type="evidence" value="ECO:0007669"/>
    <property type="project" value="InterPro"/>
</dbReference>
<dbReference type="EMBL" id="OU895878">
    <property type="protein sequence ID" value="CAG9805719.1"/>
    <property type="molecule type" value="Genomic_DNA"/>
</dbReference>
<feature type="transmembrane region" description="Helical" evidence="10">
    <location>
        <begin position="1287"/>
        <end position="1309"/>
    </location>
</feature>
<evidence type="ECO:0000256" key="4">
    <source>
        <dbReference type="ARBA" id="ARBA00022670"/>
    </source>
</evidence>
<dbReference type="InterPro" id="IPR008969">
    <property type="entry name" value="CarboxyPept-like_regulatory"/>
</dbReference>
<dbReference type="Pfam" id="PF13715">
    <property type="entry name" value="CarbopepD_reg_2"/>
    <property type="match status" value="1"/>
</dbReference>
<keyword evidence="3" id="KW-0121">Carboxypeptidase</keyword>
<comment type="similarity">
    <text evidence="2 9">Belongs to the peptidase M14 family.</text>
</comment>
<dbReference type="PANTHER" id="PTHR11532">
    <property type="entry name" value="PROTEASE M14 CARBOXYPEPTIDASE"/>
    <property type="match status" value="1"/>
</dbReference>
<dbReference type="CDD" id="cd03868">
    <property type="entry name" value="M14_CPD_I"/>
    <property type="match status" value="1"/>
</dbReference>
<evidence type="ECO:0000256" key="1">
    <source>
        <dbReference type="ARBA" id="ARBA00001947"/>
    </source>
</evidence>
<evidence type="ECO:0000256" key="5">
    <source>
        <dbReference type="ARBA" id="ARBA00022723"/>
    </source>
</evidence>
<dbReference type="PANTHER" id="PTHR11532:SF62">
    <property type="entry name" value="CARBOXYPEPTIDASE D"/>
    <property type="match status" value="1"/>
</dbReference>
<dbReference type="Pfam" id="PF13620">
    <property type="entry name" value="CarboxypepD_reg"/>
    <property type="match status" value="2"/>
</dbReference>
<keyword evidence="10" id="KW-0472">Membrane</keyword>
<dbReference type="InterPro" id="IPR050753">
    <property type="entry name" value="Peptidase_M14_domain"/>
</dbReference>